<dbReference type="EMBL" id="JANJYI010000007">
    <property type="protein sequence ID" value="KAK2642736.1"/>
    <property type="molecule type" value="Genomic_DNA"/>
</dbReference>
<sequence length="138" mass="15620">MIGPGQAPLEPRRRIGSGGFDEHKLQKVIAEASLDFYEWTSLISDIENLFPDDIHKICLVNDAFLAEFPLCYAYWRKYAEVLNTRQGCAPLIRCLKYLNKPCNLQHILLVCGLTIVALACRHLKILMISVGNVNAYNI</sequence>
<dbReference type="GO" id="GO:0071004">
    <property type="term" value="C:U2-type prespliceosome"/>
    <property type="evidence" value="ECO:0007669"/>
    <property type="project" value="TreeGrafter"/>
</dbReference>
<dbReference type="Gene3D" id="1.25.40.10">
    <property type="entry name" value="Tetratricopeptide repeat domain"/>
    <property type="match status" value="1"/>
</dbReference>
<protein>
    <submittedName>
        <fullName evidence="6">Uncharacterized protein</fullName>
    </submittedName>
</protein>
<comment type="subcellular location">
    <subcellularLocation>
        <location evidence="1">Nucleus</location>
    </subcellularLocation>
</comment>
<dbReference type="Proteomes" id="UP001280121">
    <property type="component" value="Unassembled WGS sequence"/>
</dbReference>
<accession>A0AAD9WTN3</accession>
<dbReference type="PANTHER" id="PTHR17204">
    <property type="entry name" value="PRE-MRNA PROCESSING PROTEIN PRP39-RELATED"/>
    <property type="match status" value="1"/>
</dbReference>
<keyword evidence="5" id="KW-0539">Nucleus</keyword>
<keyword evidence="3" id="KW-0677">Repeat</keyword>
<evidence type="ECO:0000313" key="6">
    <source>
        <dbReference type="EMBL" id="KAK2642736.1"/>
    </source>
</evidence>
<reference evidence="6" key="1">
    <citation type="journal article" date="2023" name="Plant J.">
        <title>Genome sequences and population genomics provide insights into the demographic history, inbreeding, and mutation load of two 'living fossil' tree species of Dipteronia.</title>
        <authorList>
            <person name="Feng Y."/>
            <person name="Comes H.P."/>
            <person name="Chen J."/>
            <person name="Zhu S."/>
            <person name="Lu R."/>
            <person name="Zhang X."/>
            <person name="Li P."/>
            <person name="Qiu J."/>
            <person name="Olsen K.M."/>
            <person name="Qiu Y."/>
        </authorList>
    </citation>
    <scope>NUCLEOTIDE SEQUENCE</scope>
    <source>
        <strain evidence="6">KIB01</strain>
    </source>
</reference>
<keyword evidence="7" id="KW-1185">Reference proteome</keyword>
<keyword evidence="2" id="KW-0507">mRNA processing</keyword>
<evidence type="ECO:0000256" key="3">
    <source>
        <dbReference type="ARBA" id="ARBA00022737"/>
    </source>
</evidence>
<dbReference type="GO" id="GO:0030627">
    <property type="term" value="F:pre-mRNA 5'-splice site binding"/>
    <property type="evidence" value="ECO:0007669"/>
    <property type="project" value="TreeGrafter"/>
</dbReference>
<dbReference type="PANTHER" id="PTHR17204:SF26">
    <property type="entry name" value="PRE-MRNA-PROCESSING FACTOR 39-2"/>
    <property type="match status" value="1"/>
</dbReference>
<organism evidence="6 7">
    <name type="scientific">Dipteronia dyeriana</name>
    <dbReference type="NCBI Taxonomy" id="168575"/>
    <lineage>
        <taxon>Eukaryota</taxon>
        <taxon>Viridiplantae</taxon>
        <taxon>Streptophyta</taxon>
        <taxon>Embryophyta</taxon>
        <taxon>Tracheophyta</taxon>
        <taxon>Spermatophyta</taxon>
        <taxon>Magnoliopsida</taxon>
        <taxon>eudicotyledons</taxon>
        <taxon>Gunneridae</taxon>
        <taxon>Pentapetalae</taxon>
        <taxon>rosids</taxon>
        <taxon>malvids</taxon>
        <taxon>Sapindales</taxon>
        <taxon>Sapindaceae</taxon>
        <taxon>Hippocastanoideae</taxon>
        <taxon>Acereae</taxon>
        <taxon>Dipteronia</taxon>
    </lineage>
</organism>
<proteinExistence type="predicted"/>
<name>A0AAD9WTN3_9ROSI</name>
<dbReference type="GO" id="GO:0000395">
    <property type="term" value="P:mRNA 5'-splice site recognition"/>
    <property type="evidence" value="ECO:0007669"/>
    <property type="project" value="TreeGrafter"/>
</dbReference>
<dbReference type="Pfam" id="PF23240">
    <property type="entry name" value="HAT_PRP39_N"/>
    <property type="match status" value="1"/>
</dbReference>
<evidence type="ECO:0000256" key="4">
    <source>
        <dbReference type="ARBA" id="ARBA00023187"/>
    </source>
</evidence>
<dbReference type="GO" id="GO:0000243">
    <property type="term" value="C:commitment complex"/>
    <property type="evidence" value="ECO:0007669"/>
    <property type="project" value="TreeGrafter"/>
</dbReference>
<evidence type="ECO:0000256" key="2">
    <source>
        <dbReference type="ARBA" id="ARBA00022664"/>
    </source>
</evidence>
<comment type="caution">
    <text evidence="6">The sequence shown here is derived from an EMBL/GenBank/DDBJ whole genome shotgun (WGS) entry which is preliminary data.</text>
</comment>
<evidence type="ECO:0000313" key="7">
    <source>
        <dbReference type="Proteomes" id="UP001280121"/>
    </source>
</evidence>
<evidence type="ECO:0000256" key="1">
    <source>
        <dbReference type="ARBA" id="ARBA00004123"/>
    </source>
</evidence>
<dbReference type="AlphaFoldDB" id="A0AAD9WTN3"/>
<dbReference type="GO" id="GO:0005685">
    <property type="term" value="C:U1 snRNP"/>
    <property type="evidence" value="ECO:0007669"/>
    <property type="project" value="TreeGrafter"/>
</dbReference>
<dbReference type="InterPro" id="IPR011990">
    <property type="entry name" value="TPR-like_helical_dom_sf"/>
</dbReference>
<keyword evidence="4" id="KW-0508">mRNA splicing</keyword>
<gene>
    <name evidence="6" type="ORF">Ddye_024499</name>
</gene>
<evidence type="ECO:0000256" key="5">
    <source>
        <dbReference type="ARBA" id="ARBA00023242"/>
    </source>
</evidence>